<feature type="domain" description="Peptidase S33 tripeptidyl aminopeptidase-like C-terminal" evidence="5">
    <location>
        <begin position="387"/>
        <end position="477"/>
    </location>
</feature>
<feature type="domain" description="AB hydrolase-1" evidence="4">
    <location>
        <begin position="181"/>
        <end position="268"/>
    </location>
</feature>
<sequence length="477" mass="50738">MCTSLIRDSVGGMLKLLTIGALALNAITVPASAAPSLDWGECPGGPGTVGIECASLQVPVDWGKPGGRQITLMLGRLRSTAAKAQGSVTVNFGGPTGNSIDLMRSYGGGQAFAGLRQKMDIVTWDLRGGPNTPGLSTNLPCEWKGVRLPRLPRDQASFDRLAAANRAAAVQCQAKDPELFASMDSASHARDLEAIRKALGESQVNFYGASYGGFLAQAYARLFPQRVRTIVLDGTWNHSAADWDRELNQLARDVDTFMVRFFNWCRTEASCSVDPATWKRVVARANRDPLPAGSTTYDGNEIRKLGLYLARGGPASYGRLAEAIKKAAAGDASGFTPAPPNQPFPAAPSPGVVECTDWPHPANQRELQRQVRRMEAAAPYTGLAGTIAYAMLSCVGWPIPVQNQPAALPMGLPPLVMAGNWSEFDSASRVIAQVPGSGSIYHDGPGHTLYLSNECARTKIDAYLADGVVVPAPGTRC</sequence>
<evidence type="ECO:0000259" key="5">
    <source>
        <dbReference type="Pfam" id="PF08386"/>
    </source>
</evidence>
<dbReference type="PANTHER" id="PTHR43248">
    <property type="entry name" value="2-SUCCINYL-6-HYDROXY-2,4-CYCLOHEXADIENE-1-CARBOXYLATE SYNTHASE"/>
    <property type="match status" value="1"/>
</dbReference>
<dbReference type="InterPro" id="IPR051601">
    <property type="entry name" value="Serine_prot/Carboxylest_S33"/>
</dbReference>
<comment type="caution">
    <text evidence="6">The sequence shown here is derived from an EMBL/GenBank/DDBJ whole genome shotgun (WGS) entry which is preliminary data.</text>
</comment>
<evidence type="ECO:0000313" key="6">
    <source>
        <dbReference type="EMBL" id="TCO26394.1"/>
    </source>
</evidence>
<name>A0A4R2HEH4_9ACTN</name>
<reference evidence="6 7" key="1">
    <citation type="journal article" date="2015" name="Stand. Genomic Sci.">
        <title>Genomic Encyclopedia of Bacterial and Archaeal Type Strains, Phase III: the genomes of soil and plant-associated and newly described type strains.</title>
        <authorList>
            <person name="Whitman W.B."/>
            <person name="Woyke T."/>
            <person name="Klenk H.P."/>
            <person name="Zhou Y."/>
            <person name="Lilburn T.G."/>
            <person name="Beck B.J."/>
            <person name="De Vos P."/>
            <person name="Vandamme P."/>
            <person name="Eisen J.A."/>
            <person name="Garrity G."/>
            <person name="Hugenholtz P."/>
            <person name="Kyrpides N.C."/>
        </authorList>
    </citation>
    <scope>NUCLEOTIDE SEQUENCE [LARGE SCALE GENOMIC DNA]</scope>
    <source>
        <strain evidence="6 7">VKM Ac-2572</strain>
    </source>
</reference>
<dbReference type="Pfam" id="PF08386">
    <property type="entry name" value="Abhydrolase_4"/>
    <property type="match status" value="1"/>
</dbReference>
<keyword evidence="3" id="KW-0732">Signal</keyword>
<organism evidence="6 7">
    <name type="scientific">Kribbella steppae</name>
    <dbReference type="NCBI Taxonomy" id="2512223"/>
    <lineage>
        <taxon>Bacteria</taxon>
        <taxon>Bacillati</taxon>
        <taxon>Actinomycetota</taxon>
        <taxon>Actinomycetes</taxon>
        <taxon>Propionibacteriales</taxon>
        <taxon>Kribbellaceae</taxon>
        <taxon>Kribbella</taxon>
    </lineage>
</organism>
<evidence type="ECO:0000313" key="7">
    <source>
        <dbReference type="Proteomes" id="UP000294508"/>
    </source>
</evidence>
<dbReference type="Proteomes" id="UP000294508">
    <property type="component" value="Unassembled WGS sequence"/>
</dbReference>
<evidence type="ECO:0000256" key="3">
    <source>
        <dbReference type="SAM" id="SignalP"/>
    </source>
</evidence>
<dbReference type="SUPFAM" id="SSF53474">
    <property type="entry name" value="alpha/beta-Hydrolases"/>
    <property type="match status" value="1"/>
</dbReference>
<dbReference type="Gene3D" id="3.40.50.1820">
    <property type="entry name" value="alpha/beta hydrolase"/>
    <property type="match status" value="1"/>
</dbReference>
<evidence type="ECO:0000256" key="2">
    <source>
        <dbReference type="ARBA" id="ARBA00022801"/>
    </source>
</evidence>
<dbReference type="GO" id="GO:0016787">
    <property type="term" value="F:hydrolase activity"/>
    <property type="evidence" value="ECO:0007669"/>
    <property type="project" value="UniProtKB-KW"/>
</dbReference>
<comment type="similarity">
    <text evidence="1">Belongs to the peptidase S33 family.</text>
</comment>
<dbReference type="InterPro" id="IPR029058">
    <property type="entry name" value="AB_hydrolase_fold"/>
</dbReference>
<evidence type="ECO:0000259" key="4">
    <source>
        <dbReference type="Pfam" id="PF00561"/>
    </source>
</evidence>
<dbReference type="Pfam" id="PF00561">
    <property type="entry name" value="Abhydrolase_1"/>
    <property type="match status" value="1"/>
</dbReference>
<dbReference type="InterPro" id="IPR013595">
    <property type="entry name" value="Pept_S33_TAP-like_C"/>
</dbReference>
<keyword evidence="7" id="KW-1185">Reference proteome</keyword>
<evidence type="ECO:0000256" key="1">
    <source>
        <dbReference type="ARBA" id="ARBA00010088"/>
    </source>
</evidence>
<dbReference type="InterPro" id="IPR000073">
    <property type="entry name" value="AB_hydrolase_1"/>
</dbReference>
<protein>
    <submittedName>
        <fullName evidence="6">TAP-like protein</fullName>
    </submittedName>
</protein>
<dbReference type="PANTHER" id="PTHR43248:SF30">
    <property type="entry name" value="AB HYDROLASE-1 DOMAIN-CONTAINING PROTEIN"/>
    <property type="match status" value="1"/>
</dbReference>
<gene>
    <name evidence="6" type="ORF">EV652_107286</name>
</gene>
<feature type="chain" id="PRO_5020532461" evidence="3">
    <location>
        <begin position="34"/>
        <end position="477"/>
    </location>
</feature>
<keyword evidence="2" id="KW-0378">Hydrolase</keyword>
<accession>A0A4R2HEH4</accession>
<dbReference type="EMBL" id="SLWN01000007">
    <property type="protein sequence ID" value="TCO26394.1"/>
    <property type="molecule type" value="Genomic_DNA"/>
</dbReference>
<feature type="signal peptide" evidence="3">
    <location>
        <begin position="1"/>
        <end position="33"/>
    </location>
</feature>
<dbReference type="AlphaFoldDB" id="A0A4R2HEH4"/>
<proteinExistence type="inferred from homology"/>